<evidence type="ECO:0000313" key="1">
    <source>
        <dbReference type="EMBL" id="CAD7282768.1"/>
    </source>
</evidence>
<dbReference type="AlphaFoldDB" id="A0A7R9BYF6"/>
<gene>
    <name evidence="1" type="ORF">NMOB1V02_LOCUS10389</name>
</gene>
<dbReference type="EMBL" id="OA886326">
    <property type="protein sequence ID" value="CAD7282768.1"/>
    <property type="molecule type" value="Genomic_DNA"/>
</dbReference>
<evidence type="ECO:0000313" key="2">
    <source>
        <dbReference type="Proteomes" id="UP000678499"/>
    </source>
</evidence>
<dbReference type="EMBL" id="CAJPEX010004289">
    <property type="protein sequence ID" value="CAG0922920.1"/>
    <property type="molecule type" value="Genomic_DNA"/>
</dbReference>
<sequence length="312" mass="33320">MGVTEVVSRTTIRSFKREEAPVSIYFPTATQDTLQPLPLVIHPVVPERHILAFHHELTEAYLQEIYGDIYALTGYRIKAPFESSTPVLLSHLSAVIPFPGAIAADQSNVNSYFNNKYYGSIGKVDEATVSGTQCNPTSLILVAGGELNTKSAACISMRSEPGLCGKIPVGSAVVVLGADNNQYLVALTRFGADCNGTHAGVSLAFPSHKDFICSFSDVNCSNALPAVPTTTQNPTTTIVLMNATTTTQNSVLTTSNSINTNNTTITTTQTIQARTTDAQGSNGDGSNQDRPNQSKFWSILRLLIDAFAGQGK</sequence>
<reference evidence="1" key="1">
    <citation type="submission" date="2020-11" db="EMBL/GenBank/DDBJ databases">
        <authorList>
            <person name="Tran Van P."/>
        </authorList>
    </citation>
    <scope>NUCLEOTIDE SEQUENCE</scope>
</reference>
<proteinExistence type="predicted"/>
<protein>
    <submittedName>
        <fullName evidence="1">Uncharacterized protein</fullName>
    </submittedName>
</protein>
<dbReference type="Proteomes" id="UP000678499">
    <property type="component" value="Unassembled WGS sequence"/>
</dbReference>
<keyword evidence="2" id="KW-1185">Reference proteome</keyword>
<name>A0A7R9BYF6_9CRUS</name>
<organism evidence="1">
    <name type="scientific">Notodromas monacha</name>
    <dbReference type="NCBI Taxonomy" id="399045"/>
    <lineage>
        <taxon>Eukaryota</taxon>
        <taxon>Metazoa</taxon>
        <taxon>Ecdysozoa</taxon>
        <taxon>Arthropoda</taxon>
        <taxon>Crustacea</taxon>
        <taxon>Oligostraca</taxon>
        <taxon>Ostracoda</taxon>
        <taxon>Podocopa</taxon>
        <taxon>Podocopida</taxon>
        <taxon>Cypridocopina</taxon>
        <taxon>Cypridoidea</taxon>
        <taxon>Cyprididae</taxon>
        <taxon>Notodromas</taxon>
    </lineage>
</organism>
<accession>A0A7R9BYF6</accession>